<feature type="transmembrane region" description="Helical" evidence="2">
    <location>
        <begin position="12"/>
        <end position="36"/>
    </location>
</feature>
<dbReference type="Pfam" id="PF03929">
    <property type="entry name" value="PepSY_TM"/>
    <property type="match status" value="1"/>
</dbReference>
<evidence type="ECO:0000256" key="1">
    <source>
        <dbReference type="SAM" id="MobiDB-lite"/>
    </source>
</evidence>
<feature type="transmembrane region" description="Helical" evidence="2">
    <location>
        <begin position="348"/>
        <end position="370"/>
    </location>
</feature>
<organism evidence="3 4">
    <name type="scientific">Stenotrophomonas maltophilia</name>
    <name type="common">Pseudomonas maltophilia</name>
    <name type="synonym">Xanthomonas maltophilia</name>
    <dbReference type="NCBI Taxonomy" id="40324"/>
    <lineage>
        <taxon>Bacteria</taxon>
        <taxon>Pseudomonadati</taxon>
        <taxon>Pseudomonadota</taxon>
        <taxon>Gammaproteobacteria</taxon>
        <taxon>Lysobacterales</taxon>
        <taxon>Lysobacteraceae</taxon>
        <taxon>Stenotrophomonas</taxon>
        <taxon>Stenotrophomonas maltophilia group</taxon>
    </lineage>
</organism>
<keyword evidence="2" id="KW-0812">Transmembrane</keyword>
<keyword evidence="2" id="KW-1133">Transmembrane helix</keyword>
<dbReference type="PANTHER" id="PTHR34219">
    <property type="entry name" value="IRON-REGULATED INNER MEMBRANE PROTEIN-RELATED"/>
    <property type="match status" value="1"/>
</dbReference>
<name>A0A7V8FIP5_STEMA</name>
<evidence type="ECO:0000256" key="2">
    <source>
        <dbReference type="SAM" id="Phobius"/>
    </source>
</evidence>
<feature type="transmembrane region" description="Helical" evidence="2">
    <location>
        <begin position="391"/>
        <end position="408"/>
    </location>
</feature>
<dbReference type="InterPro" id="IPR005625">
    <property type="entry name" value="PepSY-ass_TM"/>
</dbReference>
<keyword evidence="2" id="KW-0472">Membrane</keyword>
<proteinExistence type="predicted"/>
<dbReference type="Proteomes" id="UP000487117">
    <property type="component" value="Unassembled WGS sequence"/>
</dbReference>
<feature type="region of interest" description="Disordered" evidence="1">
    <location>
        <begin position="102"/>
        <end position="121"/>
    </location>
</feature>
<evidence type="ECO:0000313" key="4">
    <source>
        <dbReference type="Proteomes" id="UP000487117"/>
    </source>
</evidence>
<comment type="caution">
    <text evidence="3">The sequence shown here is derived from an EMBL/GenBank/DDBJ whole genome shotgun (WGS) entry which is preliminary data.</text>
</comment>
<protein>
    <recommendedName>
        <fullName evidence="5">PepSY domain-containing protein</fullName>
    </recommendedName>
</protein>
<feature type="transmembrane region" description="Helical" evidence="2">
    <location>
        <begin position="428"/>
        <end position="444"/>
    </location>
</feature>
<gene>
    <name evidence="3" type="ORF">GAK31_01930</name>
</gene>
<accession>A0A7V8FIP5</accession>
<dbReference type="EMBL" id="WNDS01000002">
    <property type="protein sequence ID" value="KAF1016432.1"/>
    <property type="molecule type" value="Genomic_DNA"/>
</dbReference>
<evidence type="ECO:0008006" key="5">
    <source>
        <dbReference type="Google" id="ProtNLM"/>
    </source>
</evidence>
<feature type="transmembrane region" description="Helical" evidence="2">
    <location>
        <begin position="451"/>
        <end position="472"/>
    </location>
</feature>
<sequence>MKNGFRQSMAWLHTWTGLLVGWLLLLIFMAGTASYYREEISRWMRPELPRSTVTTDQAAQRAVDFLQATAGNAETWYVTLPQPRNPAMQMFWQKPASEVPEGEGRRGRFGDATLDPNSGQPLQARETRGGDFFYRLHFDLHYIPVYWARYLVGFCAMFMLVAIITGVITHKKIFKDFFTFRKDKGLRSWLDFHNVSAVMALPYHAMITYTGIVTLMLMYLPWGVKVAYPDNENAFYAEAFGGLPDVDTQAEGRAAPLPIQQLLDDARRRWHGVEVAGFSVAHPGAANAVIDIRQRDGKRLSIDTPALRYDMVNGALLSETPASGGATATRGVMYGLHLARFADWGLRALFFLSGLTGCLMVASGVVLWAVKERPKHAKSGRIGFGLRLVDALNIGAVAGLPIAFAAYFWGNRLLPLGMAGRSDAEANVFFYAWGAALLAAFVWPKRLMWAWQLYLGAALFALVPVVNAFTTHAHLGVTLRSGDWVLAGFDLSMIAFGAMLALCGWRMQRWTPPLSAAEKKKRAATMAAPVAQPEAGA</sequence>
<feature type="transmembrane region" description="Helical" evidence="2">
    <location>
        <begin position="189"/>
        <end position="220"/>
    </location>
</feature>
<dbReference type="AlphaFoldDB" id="A0A7V8FIP5"/>
<reference evidence="4" key="1">
    <citation type="journal article" date="2020" name="MBio">
        <title>Horizontal gene transfer to a defensive symbiont with a reduced genome amongst a multipartite beetle microbiome.</title>
        <authorList>
            <person name="Waterworth S.C."/>
            <person name="Florez L.V."/>
            <person name="Rees E.R."/>
            <person name="Hertweck C."/>
            <person name="Kaltenpoth M."/>
            <person name="Kwan J.C."/>
        </authorList>
    </citation>
    <scope>NUCLEOTIDE SEQUENCE [LARGE SCALE GENOMIC DNA]</scope>
</reference>
<feature type="transmembrane region" description="Helical" evidence="2">
    <location>
        <begin position="147"/>
        <end position="168"/>
    </location>
</feature>
<dbReference type="PANTHER" id="PTHR34219:SF4">
    <property type="entry name" value="PEPSY DOMAIN-CONTAINING PROTEIN"/>
    <property type="match status" value="1"/>
</dbReference>
<evidence type="ECO:0000313" key="3">
    <source>
        <dbReference type="EMBL" id="KAF1016432.1"/>
    </source>
</evidence>
<feature type="transmembrane region" description="Helical" evidence="2">
    <location>
        <begin position="484"/>
        <end position="505"/>
    </location>
</feature>